<dbReference type="HOGENOM" id="CLU_2117990_0_0_0"/>
<dbReference type="OrthoDB" id="9814993at2"/>
<reference evidence="2 3" key="1">
    <citation type="journal article" date="2012" name="J. Bacteriol.">
        <title>Complete Genome Sequence of Leptospirillum ferrooxidans Strain C2-3, Isolated from a Fresh Volcanic Ash Deposit on the Island of Miyake, Japan.</title>
        <authorList>
            <person name="Fujimura R."/>
            <person name="Sato Y."/>
            <person name="Nishizawa T."/>
            <person name="Oshima K."/>
            <person name="Kim S.-W."/>
            <person name="Hattori M."/>
            <person name="Kamijo T."/>
            <person name="Ohta H."/>
        </authorList>
    </citation>
    <scope>NUCLEOTIDE SEQUENCE [LARGE SCALE GENOMIC DNA]</scope>
    <source>
        <strain evidence="2 3">C2-3</strain>
    </source>
</reference>
<keyword evidence="1" id="KW-0812">Transmembrane</keyword>
<accession>I0IQK7</accession>
<evidence type="ECO:0008006" key="4">
    <source>
        <dbReference type="Google" id="ProtNLM"/>
    </source>
</evidence>
<organism evidence="2 3">
    <name type="scientific">Leptospirillum ferrooxidans (strain C2-3)</name>
    <dbReference type="NCBI Taxonomy" id="1162668"/>
    <lineage>
        <taxon>Bacteria</taxon>
        <taxon>Pseudomonadati</taxon>
        <taxon>Nitrospirota</taxon>
        <taxon>Nitrospiria</taxon>
        <taxon>Nitrospirales</taxon>
        <taxon>Nitrospiraceae</taxon>
        <taxon>Leptospirillum</taxon>
    </lineage>
</organism>
<name>I0IQK7_LEPFC</name>
<gene>
    <name evidence="2" type="ordered locus">LFE_1878</name>
</gene>
<dbReference type="PATRIC" id="fig|1162668.3.peg.2234"/>
<dbReference type="STRING" id="1162668.LFE_1878"/>
<keyword evidence="3" id="KW-1185">Reference proteome</keyword>
<evidence type="ECO:0000313" key="2">
    <source>
        <dbReference type="EMBL" id="BAM07556.1"/>
    </source>
</evidence>
<feature type="transmembrane region" description="Helical" evidence="1">
    <location>
        <begin position="17"/>
        <end position="38"/>
    </location>
</feature>
<dbReference type="EMBL" id="AP012342">
    <property type="protein sequence ID" value="BAM07556.1"/>
    <property type="molecule type" value="Genomic_DNA"/>
</dbReference>
<proteinExistence type="predicted"/>
<dbReference type="KEGG" id="lfc:LFE_1878"/>
<evidence type="ECO:0000256" key="1">
    <source>
        <dbReference type="SAM" id="Phobius"/>
    </source>
</evidence>
<dbReference type="eggNOG" id="COG2919">
    <property type="taxonomic scope" value="Bacteria"/>
</dbReference>
<evidence type="ECO:0000313" key="3">
    <source>
        <dbReference type="Proteomes" id="UP000007382"/>
    </source>
</evidence>
<dbReference type="RefSeq" id="WP_014450040.1">
    <property type="nucleotide sequence ID" value="NC_017094.1"/>
</dbReference>
<dbReference type="AlphaFoldDB" id="I0IQK7"/>
<keyword evidence="1" id="KW-0472">Membrane</keyword>
<sequence length="114" mass="13385">MSSQPARPEQQGNDRRLFIWLFLIAGTFLLIYSARALFSSETGLYALFHYQFARRDLRSEKSSLEKHVLDETKEVRDLRLDPFALEKVARERQHRVRPGEILVLPKSQNLLSRD</sequence>
<dbReference type="Proteomes" id="UP000007382">
    <property type="component" value="Chromosome"/>
</dbReference>
<keyword evidence="1" id="KW-1133">Transmembrane helix</keyword>
<protein>
    <recommendedName>
        <fullName evidence="4">Septum formation initiator</fullName>
    </recommendedName>
</protein>
<reference evidence="3" key="2">
    <citation type="submission" date="2012-03" db="EMBL/GenBank/DDBJ databases">
        <title>The complete genome sequence of the pioneer microbe on fresh volcanic deposit, Leptospirillum ferrooxidans strain C2-3.</title>
        <authorList>
            <person name="Fujimura R."/>
            <person name="Sato Y."/>
            <person name="Nishizawa T."/>
            <person name="Nanba K."/>
            <person name="Oshima K."/>
            <person name="Hattori M."/>
            <person name="Kamijo T."/>
            <person name="Ohta H."/>
        </authorList>
    </citation>
    <scope>NUCLEOTIDE SEQUENCE [LARGE SCALE GENOMIC DNA]</scope>
    <source>
        <strain evidence="3">C2-3</strain>
    </source>
</reference>